<proteinExistence type="inferred from homology"/>
<keyword evidence="6" id="KW-0963">Cytoplasm</keyword>
<dbReference type="GO" id="GO:0005524">
    <property type="term" value="F:ATP binding"/>
    <property type="evidence" value="ECO:0007669"/>
    <property type="project" value="UniProtKB-KW"/>
</dbReference>
<keyword evidence="8" id="KW-1185">Reference proteome</keyword>
<dbReference type="OrthoDB" id="9774737at2"/>
<feature type="binding site" evidence="6">
    <location>
        <position position="247"/>
    </location>
    <ligand>
        <name>NAD(+)</name>
        <dbReference type="ChEBI" id="CHEBI:57540"/>
    </ligand>
</feature>
<dbReference type="HAMAP" id="MF_00361">
    <property type="entry name" value="NAD_kinase"/>
    <property type="match status" value="1"/>
</dbReference>
<feature type="binding site" evidence="6">
    <location>
        <begin position="150"/>
        <end position="151"/>
    </location>
    <ligand>
        <name>NAD(+)</name>
        <dbReference type="ChEBI" id="CHEBI:57540"/>
    </ligand>
</feature>
<dbReference type="InterPro" id="IPR002504">
    <property type="entry name" value="NADK"/>
</dbReference>
<dbReference type="InterPro" id="IPR017438">
    <property type="entry name" value="ATP-NAD_kinase_N"/>
</dbReference>
<protein>
    <recommendedName>
        <fullName evidence="6">NAD kinase</fullName>
        <ecNumber evidence="6">2.7.1.23</ecNumber>
    </recommendedName>
    <alternativeName>
        <fullName evidence="6">ATP-dependent NAD kinase</fullName>
    </alternativeName>
</protein>
<evidence type="ECO:0000256" key="3">
    <source>
        <dbReference type="ARBA" id="ARBA00022857"/>
    </source>
</evidence>
<evidence type="ECO:0000256" key="4">
    <source>
        <dbReference type="ARBA" id="ARBA00023027"/>
    </source>
</evidence>
<evidence type="ECO:0000313" key="8">
    <source>
        <dbReference type="Proteomes" id="UP000054262"/>
    </source>
</evidence>
<keyword evidence="1 6" id="KW-0808">Transferase</keyword>
<feature type="binding site" evidence="6">
    <location>
        <position position="176"/>
    </location>
    <ligand>
        <name>NAD(+)</name>
        <dbReference type="ChEBI" id="CHEBI:57540"/>
    </ligand>
</feature>
<keyword evidence="6" id="KW-0067">ATP-binding</keyword>
<comment type="caution">
    <text evidence="6">Lacks conserved residue(s) required for the propagation of feature annotation.</text>
</comment>
<feature type="binding site" evidence="6">
    <location>
        <begin position="189"/>
        <end position="194"/>
    </location>
    <ligand>
        <name>NAD(+)</name>
        <dbReference type="ChEBI" id="CHEBI:57540"/>
    </ligand>
</feature>
<feature type="binding site" evidence="6">
    <location>
        <begin position="76"/>
        <end position="77"/>
    </location>
    <ligand>
        <name>NAD(+)</name>
        <dbReference type="ChEBI" id="CHEBI:57540"/>
    </ligand>
</feature>
<comment type="caution">
    <text evidence="7">The sequence shown here is derived from an EMBL/GenBank/DDBJ whole genome shotgun (WGS) entry which is preliminary data.</text>
</comment>
<name>A0P603_9PROT</name>
<dbReference type="InterPro" id="IPR017437">
    <property type="entry name" value="ATP-NAD_kinase_PpnK-typ_C"/>
</dbReference>
<feature type="active site" description="Proton acceptor" evidence="6">
    <location>
        <position position="76"/>
    </location>
</feature>
<evidence type="ECO:0000256" key="1">
    <source>
        <dbReference type="ARBA" id="ARBA00022679"/>
    </source>
</evidence>
<keyword evidence="4 6" id="KW-0520">NAD</keyword>
<evidence type="ECO:0000256" key="5">
    <source>
        <dbReference type="ARBA" id="ARBA00047925"/>
    </source>
</evidence>
<dbReference type="EC" id="2.7.1.23" evidence="6"/>
<evidence type="ECO:0000256" key="6">
    <source>
        <dbReference type="HAMAP-Rule" id="MF_00361"/>
    </source>
</evidence>
<feature type="binding site" evidence="6">
    <location>
        <position position="178"/>
    </location>
    <ligand>
        <name>NAD(+)</name>
        <dbReference type="ChEBI" id="CHEBI:57540"/>
    </ligand>
</feature>
<gene>
    <name evidence="6" type="primary">nadK</name>
    <name evidence="7" type="ORF">MB2181_02780</name>
</gene>
<keyword evidence="3 6" id="KW-0521">NADP</keyword>
<dbReference type="GO" id="GO:0046872">
    <property type="term" value="F:metal ion binding"/>
    <property type="evidence" value="ECO:0007669"/>
    <property type="project" value="UniProtKB-UniRule"/>
</dbReference>
<comment type="cofactor">
    <cofactor evidence="6">
        <name>a divalent metal cation</name>
        <dbReference type="ChEBI" id="CHEBI:60240"/>
    </cofactor>
</comment>
<dbReference type="GO" id="GO:0005737">
    <property type="term" value="C:cytoplasm"/>
    <property type="evidence" value="ECO:0007669"/>
    <property type="project" value="UniProtKB-SubCell"/>
</dbReference>
<dbReference type="SUPFAM" id="SSF111331">
    <property type="entry name" value="NAD kinase/diacylglycerol kinase-like"/>
    <property type="match status" value="1"/>
</dbReference>
<comment type="catalytic activity">
    <reaction evidence="5 6">
        <text>NAD(+) + ATP = ADP + NADP(+) + H(+)</text>
        <dbReference type="Rhea" id="RHEA:18629"/>
        <dbReference type="ChEBI" id="CHEBI:15378"/>
        <dbReference type="ChEBI" id="CHEBI:30616"/>
        <dbReference type="ChEBI" id="CHEBI:57540"/>
        <dbReference type="ChEBI" id="CHEBI:58349"/>
        <dbReference type="ChEBI" id="CHEBI:456216"/>
        <dbReference type="EC" id="2.7.1.23"/>
    </reaction>
</comment>
<reference evidence="7 8" key="1">
    <citation type="submission" date="2006-11" db="EMBL/GenBank/DDBJ databases">
        <authorList>
            <person name="Giovannoni S."/>
            <person name="Vergin K."/>
            <person name="Ferriera S."/>
            <person name="Johnson J."/>
            <person name="Kravitz S."/>
            <person name="Beeson K."/>
            <person name="Sutton G."/>
            <person name="Rogers Y.-H."/>
            <person name="Friedman R."/>
            <person name="Frazier M."/>
            <person name="Venter J.C."/>
        </authorList>
    </citation>
    <scope>NUCLEOTIDE SEQUENCE [LARGE SCALE GENOMIC DNA]</scope>
    <source>
        <strain evidence="7 8">HTCC2181</strain>
    </source>
</reference>
<sequence length="288" mass="31759">MKAFKKIAVIGKYPSKEESTDINSQLLQLVEHLSKKPVELFVEEKTQQQLNAQTIQAIALKDIGACVDLAIIIGGDGTMIGVARNLVDSNTPLVGVNQGRFGFLADLNTSSMLTNIDSILNGEYIEDKRMLINTKIIRDDHVVYESLSLNDIVIKSGVRLIELEVMIDNAFVHRQRSDGIIVSTPTGTTAYALSAGGPILHPNLDAISIVPISPHTLSNRPIAINAESKVTIKIVHMDEAYASIDGQIKFPLDTRDVIEISKAKQSISILHPNDYCYFEMLRNKLHWG</sequence>
<evidence type="ECO:0000313" key="7">
    <source>
        <dbReference type="EMBL" id="EAV46963.1"/>
    </source>
</evidence>
<comment type="function">
    <text evidence="6">Involved in the regulation of the intracellular balance of NAD and NADP, and is a key enzyme in the biosynthesis of NADP. Catalyzes specifically the phosphorylation on 2'-hydroxyl of the adenosine moiety of NAD to yield NADP.</text>
</comment>
<dbReference type="PANTHER" id="PTHR20275:SF0">
    <property type="entry name" value="NAD KINASE"/>
    <property type="match status" value="1"/>
</dbReference>
<dbReference type="PANTHER" id="PTHR20275">
    <property type="entry name" value="NAD KINASE"/>
    <property type="match status" value="1"/>
</dbReference>
<keyword evidence="6" id="KW-0547">Nucleotide-binding</keyword>
<dbReference type="AlphaFoldDB" id="A0P603"/>
<dbReference type="Gene3D" id="2.60.200.30">
    <property type="entry name" value="Probable inorganic polyphosphate/atp-NAD kinase, domain 2"/>
    <property type="match status" value="1"/>
</dbReference>
<dbReference type="InterPro" id="IPR016064">
    <property type="entry name" value="NAD/diacylglycerol_kinase_sf"/>
</dbReference>
<dbReference type="Gene3D" id="3.40.50.10330">
    <property type="entry name" value="Probable inorganic polyphosphate/atp-NAD kinase, domain 1"/>
    <property type="match status" value="1"/>
</dbReference>
<dbReference type="Pfam" id="PF01513">
    <property type="entry name" value="NAD_kinase"/>
    <property type="match status" value="1"/>
</dbReference>
<dbReference type="GO" id="GO:0006741">
    <property type="term" value="P:NADP+ biosynthetic process"/>
    <property type="evidence" value="ECO:0007669"/>
    <property type="project" value="UniProtKB-UniRule"/>
</dbReference>
<evidence type="ECO:0000256" key="2">
    <source>
        <dbReference type="ARBA" id="ARBA00022777"/>
    </source>
</evidence>
<dbReference type="GO" id="GO:0019674">
    <property type="term" value="P:NAD+ metabolic process"/>
    <property type="evidence" value="ECO:0007669"/>
    <property type="project" value="InterPro"/>
</dbReference>
<dbReference type="GO" id="GO:0051287">
    <property type="term" value="F:NAD binding"/>
    <property type="evidence" value="ECO:0007669"/>
    <property type="project" value="UniProtKB-ARBA"/>
</dbReference>
<dbReference type="GO" id="GO:0003951">
    <property type="term" value="F:NAD+ kinase activity"/>
    <property type="evidence" value="ECO:0007669"/>
    <property type="project" value="UniProtKB-UniRule"/>
</dbReference>
<comment type="subcellular location">
    <subcellularLocation>
        <location evidence="6">Cytoplasm</location>
    </subcellularLocation>
</comment>
<dbReference type="Proteomes" id="UP000054262">
    <property type="component" value="Unassembled WGS sequence"/>
</dbReference>
<dbReference type="Pfam" id="PF20143">
    <property type="entry name" value="NAD_kinase_C"/>
    <property type="match status" value="1"/>
</dbReference>
<dbReference type="EMBL" id="AAUX01000001">
    <property type="protein sequence ID" value="EAV46963.1"/>
    <property type="molecule type" value="Genomic_DNA"/>
</dbReference>
<organism evidence="7 8">
    <name type="scientific">Methylophilales bacterium HTCC2181</name>
    <dbReference type="NCBI Taxonomy" id="383631"/>
    <lineage>
        <taxon>Bacteria</taxon>
        <taxon>Pseudomonadati</taxon>
        <taxon>Pseudomonadota</taxon>
        <taxon>Betaproteobacteria</taxon>
        <taxon>Nitrosomonadales</taxon>
        <taxon>OM43 clade</taxon>
    </lineage>
</organism>
<keyword evidence="2 6" id="KW-0418">Kinase</keyword>
<comment type="similarity">
    <text evidence="6">Belongs to the NAD kinase family.</text>
</comment>
<dbReference type="NCBIfam" id="NF002306">
    <property type="entry name" value="PRK01231.1"/>
    <property type="match status" value="1"/>
</dbReference>
<accession>A0P603</accession>